<evidence type="ECO:0000313" key="8">
    <source>
        <dbReference type="Proteomes" id="UP001500101"/>
    </source>
</evidence>
<dbReference type="Gene3D" id="1.10.1740.10">
    <property type="match status" value="1"/>
</dbReference>
<comment type="caution">
    <text evidence="7">The sequence shown here is derived from an EMBL/GenBank/DDBJ whole genome shotgun (WGS) entry which is preliminary data.</text>
</comment>
<dbReference type="InterPro" id="IPR014284">
    <property type="entry name" value="RNA_pol_sigma-70_dom"/>
</dbReference>
<dbReference type="RefSeq" id="WP_344673714.1">
    <property type="nucleotide sequence ID" value="NZ_BAAAZI010000006.1"/>
</dbReference>
<evidence type="ECO:0000256" key="3">
    <source>
        <dbReference type="ARBA" id="ARBA00023082"/>
    </source>
</evidence>
<evidence type="ECO:0000313" key="7">
    <source>
        <dbReference type="EMBL" id="GAA4136667.1"/>
    </source>
</evidence>
<dbReference type="Pfam" id="PF08281">
    <property type="entry name" value="Sigma70_r4_2"/>
    <property type="match status" value="1"/>
</dbReference>
<gene>
    <name evidence="7" type="ORF">GCM10022216_12030</name>
</gene>
<dbReference type="NCBIfam" id="TIGR02937">
    <property type="entry name" value="sigma70-ECF"/>
    <property type="match status" value="1"/>
</dbReference>
<dbReference type="Proteomes" id="UP001500101">
    <property type="component" value="Unassembled WGS sequence"/>
</dbReference>
<dbReference type="InterPro" id="IPR039425">
    <property type="entry name" value="RNA_pol_sigma-70-like"/>
</dbReference>
<feature type="domain" description="RNA polymerase sigma-70 region 2" evidence="5">
    <location>
        <begin position="12"/>
        <end position="78"/>
    </location>
</feature>
<dbReference type="InterPro" id="IPR013325">
    <property type="entry name" value="RNA_pol_sigma_r2"/>
</dbReference>
<dbReference type="InterPro" id="IPR013249">
    <property type="entry name" value="RNA_pol_sigma70_r4_t2"/>
</dbReference>
<dbReference type="EMBL" id="BAAAZI010000006">
    <property type="protein sequence ID" value="GAA4136667.1"/>
    <property type="molecule type" value="Genomic_DNA"/>
</dbReference>
<sequence length="167" mass="19738">MDSIEQVFLASIEEHKGILYKLSKIYMDDTLDQEDLYQEMVFQLWRSYGSFKGDSKFSTWMYRVALNTALVYVKKDQRKLKAGYLMENHDVADESDHEQKEERLTYFYKAVKELNEIEKAVIFLFLEGLSHREISVQLGISEGNARVKLARTKEKLQEIIKKQGYEF</sequence>
<feature type="domain" description="RNA polymerase sigma factor 70 region 4 type 2" evidence="6">
    <location>
        <begin position="106"/>
        <end position="156"/>
    </location>
</feature>
<dbReference type="InterPro" id="IPR013324">
    <property type="entry name" value="RNA_pol_sigma_r3/r4-like"/>
</dbReference>
<keyword evidence="8" id="KW-1185">Reference proteome</keyword>
<dbReference type="Pfam" id="PF04542">
    <property type="entry name" value="Sigma70_r2"/>
    <property type="match status" value="1"/>
</dbReference>
<proteinExistence type="inferred from homology"/>
<keyword evidence="3" id="KW-0731">Sigma factor</keyword>
<dbReference type="CDD" id="cd06171">
    <property type="entry name" value="Sigma70_r4"/>
    <property type="match status" value="1"/>
</dbReference>
<comment type="similarity">
    <text evidence="1">Belongs to the sigma-70 factor family. ECF subfamily.</text>
</comment>
<dbReference type="Gene3D" id="1.10.10.10">
    <property type="entry name" value="Winged helix-like DNA-binding domain superfamily/Winged helix DNA-binding domain"/>
    <property type="match status" value="1"/>
</dbReference>
<dbReference type="InterPro" id="IPR036388">
    <property type="entry name" value="WH-like_DNA-bd_sf"/>
</dbReference>
<dbReference type="SUPFAM" id="SSF88946">
    <property type="entry name" value="Sigma2 domain of RNA polymerase sigma factors"/>
    <property type="match status" value="1"/>
</dbReference>
<evidence type="ECO:0000259" key="6">
    <source>
        <dbReference type="Pfam" id="PF08281"/>
    </source>
</evidence>
<evidence type="ECO:0000256" key="4">
    <source>
        <dbReference type="ARBA" id="ARBA00023163"/>
    </source>
</evidence>
<dbReference type="InterPro" id="IPR007627">
    <property type="entry name" value="RNA_pol_sigma70_r2"/>
</dbReference>
<evidence type="ECO:0000259" key="5">
    <source>
        <dbReference type="Pfam" id="PF04542"/>
    </source>
</evidence>
<accession>A0ABP7YIN3</accession>
<dbReference type="PANTHER" id="PTHR43133">
    <property type="entry name" value="RNA POLYMERASE ECF-TYPE SIGMA FACTO"/>
    <property type="match status" value="1"/>
</dbReference>
<evidence type="ECO:0000256" key="2">
    <source>
        <dbReference type="ARBA" id="ARBA00023015"/>
    </source>
</evidence>
<keyword evidence="4" id="KW-0804">Transcription</keyword>
<organism evidence="7 8">
    <name type="scientific">Sphingobacterium kyonggiense</name>
    <dbReference type="NCBI Taxonomy" id="714075"/>
    <lineage>
        <taxon>Bacteria</taxon>
        <taxon>Pseudomonadati</taxon>
        <taxon>Bacteroidota</taxon>
        <taxon>Sphingobacteriia</taxon>
        <taxon>Sphingobacteriales</taxon>
        <taxon>Sphingobacteriaceae</taxon>
        <taxon>Sphingobacterium</taxon>
    </lineage>
</organism>
<dbReference type="PANTHER" id="PTHR43133:SF45">
    <property type="entry name" value="RNA POLYMERASE ECF-TYPE SIGMA FACTOR"/>
    <property type="match status" value="1"/>
</dbReference>
<name>A0ABP7YIN3_9SPHI</name>
<dbReference type="SUPFAM" id="SSF88659">
    <property type="entry name" value="Sigma3 and sigma4 domains of RNA polymerase sigma factors"/>
    <property type="match status" value="1"/>
</dbReference>
<protein>
    <submittedName>
        <fullName evidence="7">Sigma-70 family RNA polymerase sigma factor</fullName>
    </submittedName>
</protein>
<keyword evidence="2" id="KW-0805">Transcription regulation</keyword>
<evidence type="ECO:0000256" key="1">
    <source>
        <dbReference type="ARBA" id="ARBA00010641"/>
    </source>
</evidence>
<reference evidence="8" key="1">
    <citation type="journal article" date="2019" name="Int. J. Syst. Evol. Microbiol.">
        <title>The Global Catalogue of Microorganisms (GCM) 10K type strain sequencing project: providing services to taxonomists for standard genome sequencing and annotation.</title>
        <authorList>
            <consortium name="The Broad Institute Genomics Platform"/>
            <consortium name="The Broad Institute Genome Sequencing Center for Infectious Disease"/>
            <person name="Wu L."/>
            <person name="Ma J."/>
        </authorList>
    </citation>
    <scope>NUCLEOTIDE SEQUENCE [LARGE SCALE GENOMIC DNA]</scope>
    <source>
        <strain evidence="8">JCM 16704</strain>
    </source>
</reference>